<evidence type="ECO:0000256" key="6">
    <source>
        <dbReference type="ARBA" id="ARBA00023082"/>
    </source>
</evidence>
<protein>
    <submittedName>
        <fullName evidence="11">RNA polymerase, sigma 54 subunit, RpoN/SigL</fullName>
    </submittedName>
</protein>
<accession>A0ABY1N7I4</accession>
<evidence type="ECO:0000256" key="2">
    <source>
        <dbReference type="ARBA" id="ARBA00022478"/>
    </source>
</evidence>
<keyword evidence="7" id="KW-0238">DNA-binding</keyword>
<feature type="domain" description="RNA polymerase sigma factor 54 core-binding" evidence="10">
    <location>
        <begin position="82"/>
        <end position="261"/>
    </location>
</feature>
<dbReference type="NCBIfam" id="TIGR02395">
    <property type="entry name" value="rpoN_sigma"/>
    <property type="match status" value="1"/>
</dbReference>
<dbReference type="Pfam" id="PF04963">
    <property type="entry name" value="Sigma54_CBD"/>
    <property type="match status" value="1"/>
</dbReference>
<evidence type="ECO:0000256" key="1">
    <source>
        <dbReference type="ARBA" id="ARBA00008798"/>
    </source>
</evidence>
<dbReference type="InterPro" id="IPR038709">
    <property type="entry name" value="RpoN_core-bd_sf"/>
</dbReference>
<dbReference type="Gene3D" id="1.10.10.60">
    <property type="entry name" value="Homeodomain-like"/>
    <property type="match status" value="1"/>
</dbReference>
<keyword evidence="2" id="KW-0240">DNA-directed RNA polymerase</keyword>
<dbReference type="PRINTS" id="PR00045">
    <property type="entry name" value="SIGMA54FCT"/>
</dbReference>
<evidence type="ECO:0000256" key="7">
    <source>
        <dbReference type="ARBA" id="ARBA00023125"/>
    </source>
</evidence>
<dbReference type="Pfam" id="PF04552">
    <property type="entry name" value="Sigma54_DBD"/>
    <property type="match status" value="1"/>
</dbReference>
<organism evidence="11 12">
    <name type="scientific">Desulfurobacterium pacificum</name>
    <dbReference type="NCBI Taxonomy" id="240166"/>
    <lineage>
        <taxon>Bacteria</taxon>
        <taxon>Pseudomonadati</taxon>
        <taxon>Aquificota</taxon>
        <taxon>Aquificia</taxon>
        <taxon>Desulfurobacteriales</taxon>
        <taxon>Desulfurobacteriaceae</taxon>
        <taxon>Desulfurobacterium</taxon>
    </lineage>
</organism>
<dbReference type="InterPro" id="IPR000394">
    <property type="entry name" value="RNA_pol_sigma_54"/>
</dbReference>
<evidence type="ECO:0000259" key="10">
    <source>
        <dbReference type="Pfam" id="PF04963"/>
    </source>
</evidence>
<evidence type="ECO:0000313" key="12">
    <source>
        <dbReference type="Proteomes" id="UP001157911"/>
    </source>
</evidence>
<reference evidence="11 12" key="1">
    <citation type="submission" date="2017-05" db="EMBL/GenBank/DDBJ databases">
        <authorList>
            <person name="Varghese N."/>
            <person name="Submissions S."/>
        </authorList>
    </citation>
    <scope>NUCLEOTIDE SEQUENCE [LARGE SCALE GENOMIC DNA]</scope>
    <source>
        <strain evidence="11 12">DSM 15522</strain>
    </source>
</reference>
<dbReference type="Gene3D" id="1.10.10.1330">
    <property type="entry name" value="RNA polymerase sigma-54 factor, core-binding domain"/>
    <property type="match status" value="1"/>
</dbReference>
<sequence length="425" mass="49309">MEQGLNQNLELSLQLKLTPGLYLQLELLQLPILKLEEVIKNELEENPFLEVEEEEKEVNAEPIPDFIFEGGNVFVSDEEVEQPIPDRKSLRDILLQQARWDLTEKEFKVAEFIVDNLEYRGFLTLKEEEIADKLGVPVSLVRKVREFVKSLTPVGCASYTVKEAFEAQLKELGASDKYVKAVDYLDVLAKSREEFREKSGLSEDELEEFLSFLRRLDAEPGNMGDFNPVISPDAKVYLLKGKVIVEITEPPTFKLRVNPFYLKYADNKELKKYVNEKYQRALFIYKAIQQRKETLRKIVECVFNEQIEFLKDGKTVKPLNYRQIAEMTGMHESTVSRAVKDKFVETPFGVYPLKFFFKKSVSGTSVDAVKEKIREIIDKEDKRRPLSDSKIAEELKRLGIKIARRTVAKYREEMGIPGAFERRKR</sequence>
<dbReference type="PANTHER" id="PTHR32248:SF4">
    <property type="entry name" value="RNA POLYMERASE SIGMA-54 FACTOR"/>
    <property type="match status" value="1"/>
</dbReference>
<keyword evidence="5" id="KW-0805">Transcription regulation</keyword>
<comment type="caution">
    <text evidence="11">The sequence shown here is derived from an EMBL/GenBank/DDBJ whole genome shotgun (WGS) entry which is preliminary data.</text>
</comment>
<dbReference type="EMBL" id="FXUB01000001">
    <property type="protein sequence ID" value="SMP02549.1"/>
    <property type="molecule type" value="Genomic_DNA"/>
</dbReference>
<dbReference type="PROSITE" id="PS50044">
    <property type="entry name" value="SIGMA54_3"/>
    <property type="match status" value="1"/>
</dbReference>
<comment type="similarity">
    <text evidence="1">Belongs to the sigma-54 factor family.</text>
</comment>
<dbReference type="Proteomes" id="UP001157911">
    <property type="component" value="Unassembled WGS sequence"/>
</dbReference>
<dbReference type="RefSeq" id="WP_283399575.1">
    <property type="nucleotide sequence ID" value="NZ_FXUB01000001.1"/>
</dbReference>
<evidence type="ECO:0000256" key="3">
    <source>
        <dbReference type="ARBA" id="ARBA00022679"/>
    </source>
</evidence>
<dbReference type="Pfam" id="PF00309">
    <property type="entry name" value="Sigma54_AID"/>
    <property type="match status" value="1"/>
</dbReference>
<feature type="domain" description="RNA polymerase sigma factor 54 DNA-binding" evidence="9">
    <location>
        <begin position="272"/>
        <end position="424"/>
    </location>
</feature>
<dbReference type="PANTHER" id="PTHR32248">
    <property type="entry name" value="RNA POLYMERASE SIGMA-54 FACTOR"/>
    <property type="match status" value="1"/>
</dbReference>
<evidence type="ECO:0000259" key="9">
    <source>
        <dbReference type="Pfam" id="PF04552"/>
    </source>
</evidence>
<keyword evidence="4" id="KW-0548">Nucleotidyltransferase</keyword>
<name>A0ABY1N7I4_9BACT</name>
<evidence type="ECO:0000256" key="8">
    <source>
        <dbReference type="ARBA" id="ARBA00023163"/>
    </source>
</evidence>
<keyword evidence="3" id="KW-0808">Transferase</keyword>
<dbReference type="InterPro" id="IPR007046">
    <property type="entry name" value="RNA_pol_sigma_54_core-bd"/>
</dbReference>
<keyword evidence="12" id="KW-1185">Reference proteome</keyword>
<gene>
    <name evidence="11" type="ORF">SAMN06265339_0061</name>
</gene>
<evidence type="ECO:0000256" key="4">
    <source>
        <dbReference type="ARBA" id="ARBA00022695"/>
    </source>
</evidence>
<dbReference type="InterPro" id="IPR007634">
    <property type="entry name" value="RNA_pol_sigma_54_DNA-bd"/>
</dbReference>
<keyword evidence="6" id="KW-0731">Sigma factor</keyword>
<evidence type="ECO:0000256" key="5">
    <source>
        <dbReference type="ARBA" id="ARBA00023015"/>
    </source>
</evidence>
<keyword evidence="8" id="KW-0804">Transcription</keyword>
<dbReference type="PIRSF" id="PIRSF000774">
    <property type="entry name" value="RpoN"/>
    <property type="match status" value="1"/>
</dbReference>
<proteinExistence type="inferred from homology"/>
<evidence type="ECO:0000313" key="11">
    <source>
        <dbReference type="EMBL" id="SMP02549.1"/>
    </source>
</evidence>
<dbReference type="PROSITE" id="PS00718">
    <property type="entry name" value="SIGMA54_2"/>
    <property type="match status" value="1"/>
</dbReference>